<dbReference type="InterPro" id="IPR036365">
    <property type="entry name" value="PGBD-like_sf"/>
</dbReference>
<gene>
    <name evidence="3" type="ORF">U732_778</name>
</gene>
<feature type="domain" description="Peptidoglycan binding-like" evidence="1">
    <location>
        <begin position="8"/>
        <end position="66"/>
    </location>
</feature>
<feature type="domain" description="Peptidoglycan binding-like" evidence="1">
    <location>
        <begin position="85"/>
        <end position="143"/>
    </location>
</feature>
<dbReference type="InterPro" id="IPR038765">
    <property type="entry name" value="Papain-like_cys_pep_sf"/>
</dbReference>
<reference evidence="3 4" key="1">
    <citation type="journal article" date="2015" name="Infect. Genet. Evol.">
        <title>Genomic sequences of six botulinum neurotoxin-producing strains representing three clostridial species illustrate the mobility and diversity of botulinum neurotoxin genes.</title>
        <authorList>
            <person name="Smith T.J."/>
            <person name="Hill K.K."/>
            <person name="Xie G."/>
            <person name="Foley B.T."/>
            <person name="Williamson C.H."/>
            <person name="Foster J.T."/>
            <person name="Johnson S.L."/>
            <person name="Chertkov O."/>
            <person name="Teshima H."/>
            <person name="Gibbons H.S."/>
            <person name="Johnsky L.A."/>
            <person name="Karavis M.A."/>
            <person name="Smith L.A."/>
        </authorList>
    </citation>
    <scope>NUCLEOTIDE SEQUENCE [LARGE SCALE GENOMIC DNA]</scope>
    <source>
        <strain evidence="3 4">CDC 2741</strain>
    </source>
</reference>
<organism evidence="3 4">
    <name type="scientific">Clostridium argentinense CDC 2741</name>
    <dbReference type="NCBI Taxonomy" id="1418104"/>
    <lineage>
        <taxon>Bacteria</taxon>
        <taxon>Bacillati</taxon>
        <taxon>Bacillota</taxon>
        <taxon>Clostridia</taxon>
        <taxon>Eubacteriales</taxon>
        <taxon>Clostridiaceae</taxon>
        <taxon>Clostridium</taxon>
    </lineage>
</organism>
<dbReference type="RefSeq" id="WP_052268305.1">
    <property type="nucleotide sequence ID" value="NZ_AYSO01000020.1"/>
</dbReference>
<dbReference type="OrthoDB" id="9812962at2"/>
<dbReference type="InterPro" id="IPR002477">
    <property type="entry name" value="Peptidoglycan-bd-like"/>
</dbReference>
<dbReference type="SUPFAM" id="SSF54001">
    <property type="entry name" value="Cysteine proteinases"/>
    <property type="match status" value="1"/>
</dbReference>
<name>A0A0C1UAK8_9CLOT</name>
<evidence type="ECO:0000259" key="2">
    <source>
        <dbReference type="Pfam" id="PF05257"/>
    </source>
</evidence>
<sequence length="304" mass="32770">MLLQKGSRGEEVRKLQQKLISLGYSVGQYGADGVFGQGTYDAVIKFQRARGLSADGIVGPATWKALNNSSGNNSSGGELLRMGSRGDKVRELQQKLINKGYSVGQYGADGVFGQGTHDAVIKFQRANGLSADGIVGPATWKALNSSSNSNGGEVVGGSGVSKFIKVAKQELKKGFKETNGNNINPYGEWYEMNGQPWCAMFVSWCANKAGILGSIVPRYALCSDGVNWYKARGRYKTRISGYNPKPGDVIFFKNSSGSYYHTGIVVEYLPSEGAIRTIEGNSSDAVKMNYYKLSKTIIDGYGVN</sequence>
<dbReference type="Gene3D" id="1.10.101.10">
    <property type="entry name" value="PGBD-like superfamily/PGBD"/>
    <property type="match status" value="2"/>
</dbReference>
<dbReference type="SUPFAM" id="SSF47090">
    <property type="entry name" value="PGBD-like"/>
    <property type="match status" value="2"/>
</dbReference>
<evidence type="ECO:0000313" key="4">
    <source>
        <dbReference type="Proteomes" id="UP000031366"/>
    </source>
</evidence>
<keyword evidence="4" id="KW-1185">Reference proteome</keyword>
<protein>
    <submittedName>
        <fullName evidence="3">Putative peptidoglycan binding domain protein</fullName>
    </submittedName>
</protein>
<evidence type="ECO:0000259" key="1">
    <source>
        <dbReference type="Pfam" id="PF01471"/>
    </source>
</evidence>
<dbReference type="Proteomes" id="UP000031366">
    <property type="component" value="Unassembled WGS sequence"/>
</dbReference>
<dbReference type="PANTHER" id="PTHR41533">
    <property type="entry name" value="L,D-TRANSPEPTIDASE HI_1667-RELATED"/>
    <property type="match status" value="1"/>
</dbReference>
<dbReference type="Gene3D" id="3.90.1720.10">
    <property type="entry name" value="endopeptidase domain like (from Nostoc punctiforme)"/>
    <property type="match status" value="1"/>
</dbReference>
<dbReference type="Pfam" id="PF05257">
    <property type="entry name" value="CHAP"/>
    <property type="match status" value="1"/>
</dbReference>
<accession>A0A0C1UAK8</accession>
<dbReference type="InterPro" id="IPR007921">
    <property type="entry name" value="CHAP_dom"/>
</dbReference>
<dbReference type="InterPro" id="IPR036366">
    <property type="entry name" value="PGBDSf"/>
</dbReference>
<dbReference type="AlphaFoldDB" id="A0A0C1UAK8"/>
<feature type="domain" description="Peptidase C51" evidence="2">
    <location>
        <begin position="192"/>
        <end position="281"/>
    </location>
</feature>
<dbReference type="InterPro" id="IPR052905">
    <property type="entry name" value="LD-transpeptidase_YkuD-like"/>
</dbReference>
<dbReference type="STRING" id="29341.RSJ17_06690"/>
<comment type="caution">
    <text evidence="3">The sequence shown here is derived from an EMBL/GenBank/DDBJ whole genome shotgun (WGS) entry which is preliminary data.</text>
</comment>
<dbReference type="Pfam" id="PF01471">
    <property type="entry name" value="PG_binding_1"/>
    <property type="match status" value="2"/>
</dbReference>
<evidence type="ECO:0000313" key="3">
    <source>
        <dbReference type="EMBL" id="KIE44595.1"/>
    </source>
</evidence>
<dbReference type="EMBL" id="AYSO01000020">
    <property type="protein sequence ID" value="KIE44595.1"/>
    <property type="molecule type" value="Genomic_DNA"/>
</dbReference>
<dbReference type="PANTHER" id="PTHR41533:SF1">
    <property type="entry name" value="L,D-TRANSPEPTIDASE YCBB-RELATED"/>
    <property type="match status" value="1"/>
</dbReference>
<proteinExistence type="predicted"/>